<dbReference type="EMBL" id="OUUY01000076">
    <property type="protein sequence ID" value="SPQ00713.1"/>
    <property type="molecule type" value="Genomic_DNA"/>
</dbReference>
<keyword evidence="3" id="KW-1185">Reference proteome</keyword>
<organism evidence="2 3">
    <name type="scientific">Candidatus Sulfobium mesophilum</name>
    <dbReference type="NCBI Taxonomy" id="2016548"/>
    <lineage>
        <taxon>Bacteria</taxon>
        <taxon>Pseudomonadati</taxon>
        <taxon>Nitrospirota</taxon>
        <taxon>Nitrospiria</taxon>
        <taxon>Nitrospirales</taxon>
        <taxon>Nitrospiraceae</taxon>
        <taxon>Candidatus Sulfobium</taxon>
    </lineage>
</organism>
<dbReference type="AlphaFoldDB" id="A0A2U3QH29"/>
<feature type="transmembrane region" description="Helical" evidence="1">
    <location>
        <begin position="14"/>
        <end position="32"/>
    </location>
</feature>
<keyword evidence="1" id="KW-0812">Transmembrane</keyword>
<name>A0A2U3QH29_9BACT</name>
<dbReference type="Proteomes" id="UP000245125">
    <property type="component" value="Unassembled WGS sequence"/>
</dbReference>
<evidence type="ECO:0000313" key="3">
    <source>
        <dbReference type="Proteomes" id="UP000245125"/>
    </source>
</evidence>
<keyword evidence="1" id="KW-0472">Membrane</keyword>
<keyword evidence="1" id="KW-1133">Transmembrane helix</keyword>
<gene>
    <name evidence="2" type="ORF">NBG4_300020</name>
</gene>
<evidence type="ECO:0000313" key="2">
    <source>
        <dbReference type="EMBL" id="SPQ00713.1"/>
    </source>
</evidence>
<reference evidence="3" key="1">
    <citation type="submission" date="2018-03" db="EMBL/GenBank/DDBJ databases">
        <authorList>
            <person name="Zecchin S."/>
        </authorList>
    </citation>
    <scope>NUCLEOTIDE SEQUENCE [LARGE SCALE GENOMIC DNA]</scope>
</reference>
<proteinExistence type="predicted"/>
<protein>
    <submittedName>
        <fullName evidence="2">Uncharacterized protein</fullName>
    </submittedName>
</protein>
<sequence length="81" mass="10000">MKLIKLFNFFDRPFAFLITLVILIGAGLFFWYEYRPAMVREKCSIEAEKRAEKDPFVYEIIYRHCLRRHGIEYFEQEERKE</sequence>
<accession>A0A2U3QH29</accession>
<evidence type="ECO:0000256" key="1">
    <source>
        <dbReference type="SAM" id="Phobius"/>
    </source>
</evidence>